<comment type="caution">
    <text evidence="1">The sequence shown here is derived from an EMBL/GenBank/DDBJ whole genome shotgun (WGS) entry which is preliminary data.</text>
</comment>
<sequence length="216" mass="24714">MEMRFTLTVYDKVDIWLLGTVFLEGENGLVEPYTVELSRSENARVEPTVISSDQILSNHPCFKFRQCVLIPARGVGFCFCRCAVFLHGTFTVSSGRKNRQMHPMWSTNMQMRFTLPLDDKIDVLPYFLEGEKECCLVGSYTVVLSRTKMLTSNPQTFPLFRICLIPHWIEVMWPVFLEGKKLWNMDSTSIALPYILGAQGIDASHVTEIKQTFLAT</sequence>
<dbReference type="EMBL" id="BPLR01019381">
    <property type="protein sequence ID" value="GIX67187.1"/>
    <property type="molecule type" value="Genomic_DNA"/>
</dbReference>
<evidence type="ECO:0008006" key="3">
    <source>
        <dbReference type="Google" id="ProtNLM"/>
    </source>
</evidence>
<name>A0AAV4M4Y6_CAEEX</name>
<reference evidence="1 2" key="1">
    <citation type="submission" date="2021-06" db="EMBL/GenBank/DDBJ databases">
        <title>Caerostris extrusa draft genome.</title>
        <authorList>
            <person name="Kono N."/>
            <person name="Arakawa K."/>
        </authorList>
    </citation>
    <scope>NUCLEOTIDE SEQUENCE [LARGE SCALE GENOMIC DNA]</scope>
</reference>
<accession>A0AAV4M4Y6</accession>
<keyword evidence="2" id="KW-1185">Reference proteome</keyword>
<evidence type="ECO:0000313" key="1">
    <source>
        <dbReference type="EMBL" id="GIX67187.1"/>
    </source>
</evidence>
<evidence type="ECO:0000313" key="2">
    <source>
        <dbReference type="Proteomes" id="UP001054945"/>
    </source>
</evidence>
<protein>
    <recommendedName>
        <fullName evidence="3">C2 domain-containing protein</fullName>
    </recommendedName>
</protein>
<dbReference type="AlphaFoldDB" id="A0AAV4M4Y6"/>
<organism evidence="1 2">
    <name type="scientific">Caerostris extrusa</name>
    <name type="common">Bark spider</name>
    <name type="synonym">Caerostris bankana</name>
    <dbReference type="NCBI Taxonomy" id="172846"/>
    <lineage>
        <taxon>Eukaryota</taxon>
        <taxon>Metazoa</taxon>
        <taxon>Ecdysozoa</taxon>
        <taxon>Arthropoda</taxon>
        <taxon>Chelicerata</taxon>
        <taxon>Arachnida</taxon>
        <taxon>Araneae</taxon>
        <taxon>Araneomorphae</taxon>
        <taxon>Entelegynae</taxon>
        <taxon>Araneoidea</taxon>
        <taxon>Araneidae</taxon>
        <taxon>Caerostris</taxon>
    </lineage>
</organism>
<gene>
    <name evidence="1" type="ORF">CEXT_464011</name>
</gene>
<dbReference type="Proteomes" id="UP001054945">
    <property type="component" value="Unassembled WGS sequence"/>
</dbReference>
<proteinExistence type="predicted"/>